<dbReference type="GO" id="GO:0008413">
    <property type="term" value="F:8-oxo-7,8-dihydroguanosine triphosphate pyrophosphatase activity"/>
    <property type="evidence" value="ECO:0007669"/>
    <property type="project" value="TreeGrafter"/>
</dbReference>
<dbReference type="PANTHER" id="PTHR47707:SF1">
    <property type="entry name" value="NUDIX HYDROLASE FAMILY PROTEIN"/>
    <property type="match status" value="1"/>
</dbReference>
<comment type="similarity">
    <text evidence="2">Belongs to the Nudix hydrolase family.</text>
</comment>
<dbReference type="GO" id="GO:0044716">
    <property type="term" value="F:8-oxo-GDP phosphatase activity"/>
    <property type="evidence" value="ECO:0007669"/>
    <property type="project" value="TreeGrafter"/>
</dbReference>
<proteinExistence type="inferred from homology"/>
<dbReference type="InterPro" id="IPR015797">
    <property type="entry name" value="NUDIX_hydrolase-like_dom_sf"/>
</dbReference>
<dbReference type="CDD" id="cd03425">
    <property type="entry name" value="NUDIX_MutT_NudA_like"/>
    <property type="match status" value="1"/>
</dbReference>
<reference evidence="18 19" key="1">
    <citation type="journal article" date="2015" name="Proc. Natl. Acad. Sci. U.S.A.">
        <title>Expanded metabolic versatility of ubiquitous nitrite-oxidizing bacteria from the genus Nitrospira.</title>
        <authorList>
            <person name="Koch H."/>
            <person name="Lucker S."/>
            <person name="Albertsen M."/>
            <person name="Kitzinger K."/>
            <person name="Herbold C."/>
            <person name="Spieck E."/>
            <person name="Nielsen P.H."/>
            <person name="Wagner M."/>
            <person name="Daims H."/>
        </authorList>
    </citation>
    <scope>NUCLEOTIDE SEQUENCE [LARGE SCALE GENOMIC DNA]</scope>
    <source>
        <strain evidence="18 19">NSP M-1</strain>
    </source>
</reference>
<evidence type="ECO:0000256" key="13">
    <source>
        <dbReference type="ARBA" id="ARBA00040794"/>
    </source>
</evidence>
<evidence type="ECO:0000256" key="6">
    <source>
        <dbReference type="ARBA" id="ARBA00022763"/>
    </source>
</evidence>
<name>A0A0K2GCY3_NITMO</name>
<evidence type="ECO:0000256" key="10">
    <source>
        <dbReference type="ARBA" id="ARBA00035861"/>
    </source>
</evidence>
<gene>
    <name evidence="18" type="primary">mutT</name>
    <name evidence="18" type="ORF">NITMOv2_2314</name>
</gene>
<dbReference type="AlphaFoldDB" id="A0A0K2GCY3"/>
<dbReference type="InterPro" id="IPR047127">
    <property type="entry name" value="MutT-like"/>
</dbReference>
<evidence type="ECO:0000313" key="19">
    <source>
        <dbReference type="Proteomes" id="UP000069205"/>
    </source>
</evidence>
<evidence type="ECO:0000256" key="7">
    <source>
        <dbReference type="ARBA" id="ARBA00022801"/>
    </source>
</evidence>
<dbReference type="EMBL" id="CP011801">
    <property type="protein sequence ID" value="ALA58729.1"/>
    <property type="molecule type" value="Genomic_DNA"/>
</dbReference>
<dbReference type="PATRIC" id="fig|42253.5.peg.2281"/>
<evidence type="ECO:0000256" key="3">
    <source>
        <dbReference type="ARBA" id="ARBA00022457"/>
    </source>
</evidence>
<keyword evidence="5" id="KW-0479">Metal-binding</keyword>
<dbReference type="GO" id="GO:0035539">
    <property type="term" value="F:8-oxo-7,8-dihydrodeoxyguanosine triphosphate pyrophosphatase activity"/>
    <property type="evidence" value="ECO:0007669"/>
    <property type="project" value="UniProtKB-EC"/>
</dbReference>
<evidence type="ECO:0000256" key="5">
    <source>
        <dbReference type="ARBA" id="ARBA00022723"/>
    </source>
</evidence>
<dbReference type="PRINTS" id="PR00502">
    <property type="entry name" value="NUDIXFAMILY"/>
</dbReference>
<dbReference type="GO" id="GO:0006260">
    <property type="term" value="P:DNA replication"/>
    <property type="evidence" value="ECO:0007669"/>
    <property type="project" value="UniProtKB-KW"/>
</dbReference>
<evidence type="ECO:0000256" key="9">
    <source>
        <dbReference type="ARBA" id="ARBA00023204"/>
    </source>
</evidence>
<dbReference type="InterPro" id="IPR000086">
    <property type="entry name" value="NUDIX_hydrolase_dom"/>
</dbReference>
<keyword evidence="6" id="KW-0227">DNA damage</keyword>
<feature type="domain" description="Nudix hydrolase" evidence="17">
    <location>
        <begin position="8"/>
        <end position="134"/>
    </location>
</feature>
<dbReference type="Gene3D" id="3.90.79.10">
    <property type="entry name" value="Nucleoside Triphosphate Pyrophosphohydrolase"/>
    <property type="match status" value="1"/>
</dbReference>
<dbReference type="GO" id="GO:0044715">
    <property type="term" value="F:8-oxo-dGDP phosphatase activity"/>
    <property type="evidence" value="ECO:0007669"/>
    <property type="project" value="TreeGrafter"/>
</dbReference>
<evidence type="ECO:0000256" key="16">
    <source>
        <dbReference type="ARBA" id="ARBA00042798"/>
    </source>
</evidence>
<comment type="catalytic activity">
    <reaction evidence="11">
        <text>8-oxo-GTP + H2O = 8-oxo-GMP + diphosphate + H(+)</text>
        <dbReference type="Rhea" id="RHEA:67616"/>
        <dbReference type="ChEBI" id="CHEBI:15377"/>
        <dbReference type="ChEBI" id="CHEBI:15378"/>
        <dbReference type="ChEBI" id="CHEBI:33019"/>
        <dbReference type="ChEBI" id="CHEBI:143553"/>
        <dbReference type="ChEBI" id="CHEBI:145694"/>
    </reaction>
</comment>
<keyword evidence="9" id="KW-0234">DNA repair</keyword>
<dbReference type="Proteomes" id="UP000069205">
    <property type="component" value="Chromosome"/>
</dbReference>
<evidence type="ECO:0000256" key="4">
    <source>
        <dbReference type="ARBA" id="ARBA00022705"/>
    </source>
</evidence>
<dbReference type="KEGG" id="nmv:NITMOv2_2314"/>
<keyword evidence="4" id="KW-0235">DNA replication</keyword>
<dbReference type="PROSITE" id="PS51462">
    <property type="entry name" value="NUDIX"/>
    <property type="match status" value="1"/>
</dbReference>
<evidence type="ECO:0000256" key="2">
    <source>
        <dbReference type="ARBA" id="ARBA00005582"/>
    </source>
</evidence>
<keyword evidence="8" id="KW-0460">Magnesium</keyword>
<dbReference type="GO" id="GO:0006281">
    <property type="term" value="P:DNA repair"/>
    <property type="evidence" value="ECO:0007669"/>
    <property type="project" value="UniProtKB-KW"/>
</dbReference>
<dbReference type="PANTHER" id="PTHR47707">
    <property type="entry name" value="8-OXO-DGTP DIPHOSPHATASE"/>
    <property type="match status" value="1"/>
</dbReference>
<dbReference type="EC" id="3.6.1.55" evidence="12"/>
<evidence type="ECO:0000256" key="1">
    <source>
        <dbReference type="ARBA" id="ARBA00001946"/>
    </source>
</evidence>
<dbReference type="SUPFAM" id="SSF55811">
    <property type="entry name" value="Nudix"/>
    <property type="match status" value="1"/>
</dbReference>
<evidence type="ECO:0000259" key="17">
    <source>
        <dbReference type="PROSITE" id="PS51462"/>
    </source>
</evidence>
<comment type="cofactor">
    <cofactor evidence="1">
        <name>Mg(2+)</name>
        <dbReference type="ChEBI" id="CHEBI:18420"/>
    </cofactor>
</comment>
<evidence type="ECO:0000256" key="14">
    <source>
        <dbReference type="ARBA" id="ARBA00041592"/>
    </source>
</evidence>
<dbReference type="Pfam" id="PF14815">
    <property type="entry name" value="NUDIX_4"/>
    <property type="match status" value="1"/>
</dbReference>
<evidence type="ECO:0000256" key="8">
    <source>
        <dbReference type="ARBA" id="ARBA00022842"/>
    </source>
</evidence>
<keyword evidence="7 18" id="KW-0378">Hydrolase</keyword>
<protein>
    <recommendedName>
        <fullName evidence="13">8-oxo-dGTP diphosphatase</fullName>
        <ecNumber evidence="12">3.6.1.55</ecNumber>
    </recommendedName>
    <alternativeName>
        <fullName evidence="16">7,8-dihydro-8-oxoguanine-triphosphatase</fullName>
    </alternativeName>
    <alternativeName>
        <fullName evidence="15">Mutator protein MutT</fullName>
    </alternativeName>
    <alternativeName>
        <fullName evidence="14">dGTP pyrophosphohydrolase</fullName>
    </alternativeName>
</protein>
<keyword evidence="3" id="KW-0515">Mutator protein</keyword>
<keyword evidence="19" id="KW-1185">Reference proteome</keyword>
<sequence length="138" mass="15920">MEVRADAMKVVEVAAGLIHHAGRYLIARRKPGVHLAGYWEFPGGKREAGESFEDCLRRELFEELSVRIDVPVPYRIIRHEYPEKTVKLHFYRCAIEAGQAAPIECAEIRWVLPEELPRYKFPPADRIIIEALQQDGRP</sequence>
<evidence type="ECO:0000256" key="11">
    <source>
        <dbReference type="ARBA" id="ARBA00036904"/>
    </source>
</evidence>
<dbReference type="STRING" id="42253.NITMOv2_2314"/>
<evidence type="ECO:0000256" key="15">
    <source>
        <dbReference type="ARBA" id="ARBA00041979"/>
    </source>
</evidence>
<organism evidence="18 19">
    <name type="scientific">Nitrospira moscoviensis</name>
    <dbReference type="NCBI Taxonomy" id="42253"/>
    <lineage>
        <taxon>Bacteria</taxon>
        <taxon>Pseudomonadati</taxon>
        <taxon>Nitrospirota</taxon>
        <taxon>Nitrospiria</taxon>
        <taxon>Nitrospirales</taxon>
        <taxon>Nitrospiraceae</taxon>
        <taxon>Nitrospira</taxon>
    </lineage>
</organism>
<dbReference type="InterPro" id="IPR029119">
    <property type="entry name" value="MutY_C"/>
</dbReference>
<dbReference type="InterPro" id="IPR020476">
    <property type="entry name" value="Nudix_hydrolase"/>
</dbReference>
<evidence type="ECO:0000256" key="12">
    <source>
        <dbReference type="ARBA" id="ARBA00038905"/>
    </source>
</evidence>
<accession>A0A0K2GCY3</accession>
<dbReference type="GO" id="GO:0046872">
    <property type="term" value="F:metal ion binding"/>
    <property type="evidence" value="ECO:0007669"/>
    <property type="project" value="UniProtKB-KW"/>
</dbReference>
<evidence type="ECO:0000313" key="18">
    <source>
        <dbReference type="EMBL" id="ALA58729.1"/>
    </source>
</evidence>
<comment type="catalytic activity">
    <reaction evidence="10">
        <text>8-oxo-dGTP + H2O = 8-oxo-dGMP + diphosphate + H(+)</text>
        <dbReference type="Rhea" id="RHEA:31575"/>
        <dbReference type="ChEBI" id="CHEBI:15377"/>
        <dbReference type="ChEBI" id="CHEBI:15378"/>
        <dbReference type="ChEBI" id="CHEBI:33019"/>
        <dbReference type="ChEBI" id="CHEBI:63224"/>
        <dbReference type="ChEBI" id="CHEBI:77896"/>
        <dbReference type="EC" id="3.6.1.55"/>
    </reaction>
</comment>